<reference evidence="2 3" key="1">
    <citation type="submission" date="2021-09" db="EMBL/GenBank/DDBJ databases">
        <title>Genomic insights and catalytic innovation underlie evolution of tropane alkaloids biosynthesis.</title>
        <authorList>
            <person name="Wang Y.-J."/>
            <person name="Tian T."/>
            <person name="Huang J.-P."/>
            <person name="Huang S.-X."/>
        </authorList>
    </citation>
    <scope>NUCLEOTIDE SEQUENCE [LARGE SCALE GENOMIC DNA]</scope>
    <source>
        <strain evidence="2">KIB-2018</strain>
        <tissue evidence="2">Leaf</tissue>
    </source>
</reference>
<keyword evidence="3" id="KW-1185">Reference proteome</keyword>
<evidence type="ECO:0000313" key="3">
    <source>
        <dbReference type="Proteomes" id="UP001159364"/>
    </source>
</evidence>
<dbReference type="AlphaFoldDB" id="A0AAV8S442"/>
<organism evidence="2 3">
    <name type="scientific">Erythroxylum novogranatense</name>
    <dbReference type="NCBI Taxonomy" id="1862640"/>
    <lineage>
        <taxon>Eukaryota</taxon>
        <taxon>Viridiplantae</taxon>
        <taxon>Streptophyta</taxon>
        <taxon>Embryophyta</taxon>
        <taxon>Tracheophyta</taxon>
        <taxon>Spermatophyta</taxon>
        <taxon>Magnoliopsida</taxon>
        <taxon>eudicotyledons</taxon>
        <taxon>Gunneridae</taxon>
        <taxon>Pentapetalae</taxon>
        <taxon>rosids</taxon>
        <taxon>fabids</taxon>
        <taxon>Malpighiales</taxon>
        <taxon>Erythroxylaceae</taxon>
        <taxon>Erythroxylum</taxon>
    </lineage>
</organism>
<keyword evidence="1" id="KW-0732">Signal</keyword>
<comment type="caution">
    <text evidence="2">The sequence shown here is derived from an EMBL/GenBank/DDBJ whole genome shotgun (WGS) entry which is preliminary data.</text>
</comment>
<evidence type="ECO:0000313" key="2">
    <source>
        <dbReference type="EMBL" id="KAJ8746855.1"/>
    </source>
</evidence>
<gene>
    <name evidence="2" type="ORF">K2173_012906</name>
</gene>
<dbReference type="Proteomes" id="UP001159364">
    <property type="component" value="Unassembled WGS sequence"/>
</dbReference>
<dbReference type="EMBL" id="JAIWQS010000265">
    <property type="protein sequence ID" value="KAJ8746855.1"/>
    <property type="molecule type" value="Genomic_DNA"/>
</dbReference>
<evidence type="ECO:0000256" key="1">
    <source>
        <dbReference type="SAM" id="SignalP"/>
    </source>
</evidence>
<feature type="chain" id="PRO_5043900023" evidence="1">
    <location>
        <begin position="25"/>
        <end position="174"/>
    </location>
</feature>
<geneLocation type="mitochondrion" evidence="2"/>
<sequence>MRLALSSFLFIYLAFYLPLPEVLPSIPSPQRTEAPNRQSQSELSGAVLFGETREKAIRVGFYRLGRLFLGLFSYLPLPELLPRLKLAYTRHGEEAICCRGVSRPATQRLTGKKEGQVHLDSYNGQGDVGRRPLIDLLELPSLPFDSGFSKENPKAFVKSVGDANEALTLAALGG</sequence>
<proteinExistence type="predicted"/>
<keyword evidence="2" id="KW-0496">Mitochondrion</keyword>
<accession>A0AAV8S442</accession>
<name>A0AAV8S442_9ROSI</name>
<feature type="signal peptide" evidence="1">
    <location>
        <begin position="1"/>
        <end position="24"/>
    </location>
</feature>
<protein>
    <submittedName>
        <fullName evidence="2">Uncharacterized protein</fullName>
    </submittedName>
</protein>